<evidence type="ECO:0000313" key="1">
    <source>
        <dbReference type="EMBL" id="KAJ2775107.1"/>
    </source>
</evidence>
<dbReference type="EMBL" id="JANBUJ010000037">
    <property type="protein sequence ID" value="KAJ2775107.1"/>
    <property type="molecule type" value="Genomic_DNA"/>
</dbReference>
<name>A0ACC1K7T4_9FUNG</name>
<accession>A0ACC1K7T4</accession>
<reference evidence="1" key="1">
    <citation type="submission" date="2022-07" db="EMBL/GenBank/DDBJ databases">
        <title>Phylogenomic reconstructions and comparative analyses of Kickxellomycotina fungi.</title>
        <authorList>
            <person name="Reynolds N.K."/>
            <person name="Stajich J.E."/>
            <person name="Barry K."/>
            <person name="Grigoriev I.V."/>
            <person name="Crous P."/>
            <person name="Smith M.E."/>
        </authorList>
    </citation>
    <scope>NUCLEOTIDE SEQUENCE</scope>
    <source>
        <strain evidence="1">CBS 109366</strain>
    </source>
</reference>
<gene>
    <name evidence="1" type="ORF">IWQ57_000532</name>
</gene>
<comment type="caution">
    <text evidence="1">The sequence shown here is derived from an EMBL/GenBank/DDBJ whole genome shotgun (WGS) entry which is preliminary data.</text>
</comment>
<proteinExistence type="predicted"/>
<sequence length="1139" mass="125863">MNSNLAGDGAQQPTLEQLDKWCEQALSAPAAEVRSEAERRLRYYFPTFSETLAELEGSYGFSAGQERVMAVFPAIKGPADAARLMTWFLHQTSAVFSLTYTVRRLRTLVLNHLAVIPDDQKTDLRSSLFSAIREKFADKPAFLINDATRTLALVVMFAWFDMPEARSVIDSVIEDAAAAHQNELLGLQMMRAFVEEFNHELPPKYLAKQRRVVVTFRDKQLKAIYERALGAMRKAVAALGQGPDAAAATGHRLVLSQALLLQKECLSFDFIGLTPDESSDDAVAIQIPSPWKDLIQTDGFLDAFFDGYRRCDPPISSQFMEALVQVASIRRSFYMEAVRSQFVKRMSEGIAEILEGAVGLEDVDNYHHLCRLLARFRCIHTLVEIEEAPVYRRLLEAAAAFTMTGLTLWEWSPNSMAPLLTFWAKVAASHDPRDNANAAIAGDVIAQTLPRVAREYLRAMVLATSHAASGDSLADSPLEDTGALLENMGYVAAIARSSYEACSAVVLETLREMAGKYQETLRTGHGGAEAVVLLESQLAWPVYAAAQCIAARQPYRSQTEDDERDAELFATGLELDRLVQRRIQSNIGAAPSEALELAFLQMYVCFRASYVGEQGYRASSVYAKLSALVGLADSTSVLDLILQKVLFTFRSWAPPSPAIRQSLQLLHDMTAGYVSMRSIAHVDTLKLLLRNHGSDELQFLRSVDEYKQRALFYGSLARALFTSDAVQPARFAEFVQPWAATVDGLLAMSDAQLAQDAVRPRLIHILRDMRGFLAAVASKANYTRFFEWLYPGRIRLVQRAVQMAGDVRVQVAALKFLAELVYNRTQRMNFDVSSATGILIFREASQAIWEYGSAILRAGAAPVHDVYKERYKGVAVCFDILVRLVAGKYVAIGVMPLYGDVALERAYQIVLELLCQLSVDDVIAYPKLGKAAMAMLDVLLAKTNISLVPLTEPAYEQVMRLCVEAFDHAETAVSSSACSVIDGVLTAAIDGAEAGRAAELVGLVRRRSDVTQYLLQTILNIVLFEDRSNDWSFSRPLFCLMVLDREFALQHTTRIVQYQPAERRGDLVAALNELLSAADYELTTKNRDAFTTALAHYRKEVAVKNLVLMVPTTQTLGAPVDLLKAASGAAAAAEAAMAE</sequence>
<dbReference type="Proteomes" id="UP001140234">
    <property type="component" value="Unassembled WGS sequence"/>
</dbReference>
<evidence type="ECO:0000313" key="2">
    <source>
        <dbReference type="Proteomes" id="UP001140234"/>
    </source>
</evidence>
<organism evidence="1 2">
    <name type="scientific">Coemansia nantahalensis</name>
    <dbReference type="NCBI Taxonomy" id="2789366"/>
    <lineage>
        <taxon>Eukaryota</taxon>
        <taxon>Fungi</taxon>
        <taxon>Fungi incertae sedis</taxon>
        <taxon>Zoopagomycota</taxon>
        <taxon>Kickxellomycotina</taxon>
        <taxon>Kickxellomycetes</taxon>
        <taxon>Kickxellales</taxon>
        <taxon>Kickxellaceae</taxon>
        <taxon>Coemansia</taxon>
    </lineage>
</organism>
<keyword evidence="2" id="KW-1185">Reference proteome</keyword>
<protein>
    <submittedName>
        <fullName evidence="1">Uncharacterized protein</fullName>
    </submittedName>
</protein>